<evidence type="ECO:0000313" key="3">
    <source>
        <dbReference type="EMBL" id="AFG73057.1"/>
    </source>
</evidence>
<dbReference type="Proteomes" id="UP000168991">
    <property type="component" value="Segment"/>
</dbReference>
<dbReference type="EMBL" id="JQ654586">
    <property type="protein sequence ID" value="AFG73057.1"/>
    <property type="molecule type" value="Genomic_DNA"/>
</dbReference>
<sequence>METLVQAYLDIQGKIAEFRREIKALRVEEKAITANLFEAMGEAGVESIRSAKTGTWWQRRNPRGPGPSSSFTRPPRERASHRRT</sequence>
<accession>H9XFH8</accession>
<protein>
    <submittedName>
        <fullName evidence="3">Uncharacterized protein</fullName>
    </submittedName>
</protein>
<name>H9XFH8_FRG3V</name>
<keyword evidence="1" id="KW-0175">Coiled coil</keyword>
<feature type="region of interest" description="Disordered" evidence="2">
    <location>
        <begin position="50"/>
        <end position="84"/>
    </location>
</feature>
<proteinExistence type="predicted"/>
<evidence type="ECO:0000256" key="1">
    <source>
        <dbReference type="SAM" id="Coils"/>
    </source>
</evidence>
<gene>
    <name evidence="3" type="primary">ORF15R</name>
</gene>
<evidence type="ECO:0000256" key="2">
    <source>
        <dbReference type="SAM" id="MobiDB-lite"/>
    </source>
</evidence>
<evidence type="ECO:0000313" key="4">
    <source>
        <dbReference type="Proteomes" id="UP000168991"/>
    </source>
</evidence>
<feature type="coiled-coil region" evidence="1">
    <location>
        <begin position="8"/>
        <end position="35"/>
    </location>
</feature>
<organism evidence="3 4">
    <name type="scientific">Rana grylio virus</name>
    <dbReference type="NCBI Taxonomy" id="380178"/>
    <lineage>
        <taxon>Viruses</taxon>
        <taxon>Varidnaviria</taxon>
        <taxon>Bamfordvirae</taxon>
        <taxon>Nucleocytoviricota</taxon>
        <taxon>Megaviricetes</taxon>
        <taxon>Pimascovirales</taxon>
        <taxon>Pimascovirales incertae sedis</taxon>
        <taxon>Iridoviridae</taxon>
        <taxon>Alphairidovirinae</taxon>
        <taxon>Ranavirus</taxon>
        <taxon>Ranavirus rana1</taxon>
        <taxon>Frog virus 3</taxon>
    </lineage>
</organism>
<reference evidence="3 4" key="1">
    <citation type="journal article" date="2012" name="Arch. Virol.">
        <title>Sequencing and analysis of the complete genome of Rana grylio virus (RGV).</title>
        <authorList>
            <person name="Lei X.Y."/>
            <person name="Ou T."/>
            <person name="Zhu R.L."/>
            <person name="Zhang Q.Y."/>
        </authorList>
    </citation>
    <scope>NUCLEOTIDE SEQUENCE [LARGE SCALE GENOMIC DNA]</scope>
</reference>